<proteinExistence type="predicted"/>
<reference evidence="2 3" key="1">
    <citation type="submission" date="2016-03" db="EMBL/GenBank/DDBJ databases">
        <authorList>
            <person name="Ploux O."/>
        </authorList>
    </citation>
    <scope>NUCLEOTIDE SEQUENCE [LARGE SCALE GENOMIC DNA]</scope>
    <source>
        <strain evidence="2 3">UAMH 11012</strain>
    </source>
</reference>
<dbReference type="EMBL" id="FJOG01000020">
    <property type="protein sequence ID" value="CZR62208.1"/>
    <property type="molecule type" value="Genomic_DNA"/>
</dbReference>
<dbReference type="PANTHER" id="PTHR35392:SF2">
    <property type="entry name" value="ZN(II)2CYS6 TRANSCRIPTION FACTOR (EUROFUNG)"/>
    <property type="match status" value="1"/>
</dbReference>
<dbReference type="PANTHER" id="PTHR35392">
    <property type="entry name" value="ZN(II)2CYS6 TRANSCRIPTION FACTOR (EUROFUNG)-RELATED-RELATED"/>
    <property type="match status" value="1"/>
</dbReference>
<accession>A0A1L7XB00</accession>
<gene>
    <name evidence="2" type="ORF">PAC_12105</name>
</gene>
<feature type="region of interest" description="Disordered" evidence="1">
    <location>
        <begin position="115"/>
        <end position="138"/>
    </location>
</feature>
<evidence type="ECO:0008006" key="4">
    <source>
        <dbReference type="Google" id="ProtNLM"/>
    </source>
</evidence>
<dbReference type="AlphaFoldDB" id="A0A1L7XB00"/>
<dbReference type="STRING" id="576137.A0A1L7XB00"/>
<evidence type="ECO:0000313" key="2">
    <source>
        <dbReference type="EMBL" id="CZR62208.1"/>
    </source>
</evidence>
<evidence type="ECO:0000256" key="1">
    <source>
        <dbReference type="SAM" id="MobiDB-lite"/>
    </source>
</evidence>
<sequence length="737" mass="82638">MGRKPNIVVLQYFQRGPKLNDSSNRYEHTCKACGQHFPKGRIEGMQTHLLKQCTAISPMDRQKAIVAWNSASNTDNAQMHDGQIQLHGPTVDLPIAPRNWTPLETLAEASRQIGLSEKHVGPGGNKNGSGGRSSEPPRADKLELQEHYTPDNPPVSYEQSKKLRQYILPCPISRLTSLEPHEKTHRRESNHSMHSMNYQPQMIDSRSSSPNLAMAASSMAAAAAARFVPSMVDPQLLDESVNTHEAQSGKSIEQALNEATAAYSEASFHESPGNHQLTWSMLDMGSSYQQDSEQVEQKVENQEAARTTYTAIAMNPSMTTEFSAEYGNGERSQKQKSRGRFKPDRRKEVQDVRKMGACLRCRMLKKPCSVGNPCSTCQSVETARVWKTPCIRTKLWEVLEMYSSHLHVSLAYHETSSLKGQVVFKQSACTIEASQYPETTVFATFNSLHGQLQKEGNIDPDLSAEINSSSLRILDEANDDLPSKLEAYMKRISNVFYEREPSRFMHITLATAQTLAIQSQDALLARVLELWSIVHILVDHEISWTMSERVEVDAQPGTGPLIDQADNALTFNILCLQLNAAAEKKAASICKFVLNELEKRLLNKASSNTFETFLVAVVMLNCVEKSTWLYKSWEQESFKPRWPLDKTPDHYASQGEKLTKLLALLLSTRGIPPKTYTREGGVLACDSAPAPQEYFEKLQLSYADVLNKQANHTFDASNPRCYELRFCSYLLLPSTEK</sequence>
<dbReference type="InterPro" id="IPR052973">
    <property type="entry name" value="Fungal_sec-metab_reg_TF"/>
</dbReference>
<evidence type="ECO:0000313" key="3">
    <source>
        <dbReference type="Proteomes" id="UP000184330"/>
    </source>
</evidence>
<feature type="region of interest" description="Disordered" evidence="1">
    <location>
        <begin position="324"/>
        <end position="347"/>
    </location>
</feature>
<name>A0A1L7XB00_9HELO</name>
<dbReference type="OrthoDB" id="5417895at2759"/>
<feature type="compositionally biased region" description="Gly residues" evidence="1">
    <location>
        <begin position="121"/>
        <end position="131"/>
    </location>
</feature>
<keyword evidence="3" id="KW-1185">Reference proteome</keyword>
<organism evidence="2 3">
    <name type="scientific">Phialocephala subalpina</name>
    <dbReference type="NCBI Taxonomy" id="576137"/>
    <lineage>
        <taxon>Eukaryota</taxon>
        <taxon>Fungi</taxon>
        <taxon>Dikarya</taxon>
        <taxon>Ascomycota</taxon>
        <taxon>Pezizomycotina</taxon>
        <taxon>Leotiomycetes</taxon>
        <taxon>Helotiales</taxon>
        <taxon>Mollisiaceae</taxon>
        <taxon>Phialocephala</taxon>
        <taxon>Phialocephala fortinii species complex</taxon>
    </lineage>
</organism>
<protein>
    <recommendedName>
        <fullName evidence="4">Zn(2)-C6 fungal-type domain-containing protein</fullName>
    </recommendedName>
</protein>
<dbReference type="Proteomes" id="UP000184330">
    <property type="component" value="Unassembled WGS sequence"/>
</dbReference>